<protein>
    <submittedName>
        <fullName evidence="2">Uncharacterized protein</fullName>
    </submittedName>
</protein>
<evidence type="ECO:0000256" key="1">
    <source>
        <dbReference type="SAM" id="MobiDB-lite"/>
    </source>
</evidence>
<sequence length="131" mass="14056">MTAVVGEFIGAAVAAGHQLVAARGRLGEVDDARSPVGLLPARRRSCRRVITGRRRRTGICRRRPPVPPEGSEAAGGLEAARTGKPVEATALRSETSTTWINPDGSASIDRHGKSSDANARRYWDEQRGIED</sequence>
<feature type="region of interest" description="Disordered" evidence="1">
    <location>
        <begin position="59"/>
        <end position="131"/>
    </location>
</feature>
<feature type="compositionally biased region" description="Basic and acidic residues" evidence="1">
    <location>
        <begin position="108"/>
        <end position="131"/>
    </location>
</feature>
<organism evidence="2 3">
    <name type="scientific">Actinomadura viridis</name>
    <dbReference type="NCBI Taxonomy" id="58110"/>
    <lineage>
        <taxon>Bacteria</taxon>
        <taxon>Bacillati</taxon>
        <taxon>Actinomycetota</taxon>
        <taxon>Actinomycetes</taxon>
        <taxon>Streptosporangiales</taxon>
        <taxon>Thermomonosporaceae</taxon>
        <taxon>Actinomadura</taxon>
    </lineage>
</organism>
<proteinExistence type="predicted"/>
<keyword evidence="3" id="KW-1185">Reference proteome</keyword>
<name>A0A931DS13_9ACTN</name>
<dbReference type="AlphaFoldDB" id="A0A931DS13"/>
<gene>
    <name evidence="2" type="ORF">IW256_005756</name>
</gene>
<comment type="caution">
    <text evidence="2">The sequence shown here is derived from an EMBL/GenBank/DDBJ whole genome shotgun (WGS) entry which is preliminary data.</text>
</comment>
<feature type="compositionally biased region" description="Low complexity" evidence="1">
    <location>
        <begin position="69"/>
        <end position="80"/>
    </location>
</feature>
<evidence type="ECO:0000313" key="3">
    <source>
        <dbReference type="Proteomes" id="UP000614047"/>
    </source>
</evidence>
<reference evidence="2" key="1">
    <citation type="submission" date="2020-11" db="EMBL/GenBank/DDBJ databases">
        <title>Sequencing the genomes of 1000 actinobacteria strains.</title>
        <authorList>
            <person name="Klenk H.-P."/>
        </authorList>
    </citation>
    <scope>NUCLEOTIDE SEQUENCE</scope>
    <source>
        <strain evidence="2">DSM 43175</strain>
    </source>
</reference>
<dbReference type="EMBL" id="JADOUA010000001">
    <property type="protein sequence ID" value="MBG6091643.1"/>
    <property type="molecule type" value="Genomic_DNA"/>
</dbReference>
<dbReference type="Proteomes" id="UP000614047">
    <property type="component" value="Unassembled WGS sequence"/>
</dbReference>
<evidence type="ECO:0000313" key="2">
    <source>
        <dbReference type="EMBL" id="MBG6091643.1"/>
    </source>
</evidence>
<accession>A0A931DS13</accession>